<sequence length="499" mass="53336">MANVDMTEVHDYFEEYTSASEVLRESLLELRNNMRSLSGLNSFEGESASAVKNYLTDVHVETSVGYQDLIDSSKSLMKFSINLFHDMVDSDHSCIIKSDYIDSLEDDVKSTKDSLKSSVESVNKEIGTIADISSASTIDAGTITDTYDKLKKVTTDLLTHLTEFTSVQNGRSSNLEELLSNLNSVHGEMSALSQSGKGISGYSKESTGIDILGILKKGKSIRGDVKRGIKYSKAAYLWKITKDSKLIDRSKHYLSGCKYYLKDSKWSKMFGIKFLNTDGKARILEYKNGVITKEGKNIYKQLGFVDGDPKFLLNYGKGKLGVVKGVGKAAADGAKGSFKIIDYKGYSELGKFGKAMTHAGNVMSVAAVGLSAYDNYTEAKLQGLNTSQRIVSTTVNTGIDLAAAGAGAKVGMAIGGLVGGPLGIVVGVAAGYVIGKAAAPIVKGIKDGVNYVIKNGVSKSIDAAGKAVKETAKKVTDSVKNTVDNISNGFASIGKWAFG</sequence>
<accession>A0ABS4CG61</accession>
<name>A0ABS4CG61_9ENTE</name>
<dbReference type="Proteomes" id="UP000673375">
    <property type="component" value="Unassembled WGS sequence"/>
</dbReference>
<keyword evidence="4" id="KW-1185">Reference proteome</keyword>
<comment type="caution">
    <text evidence="3">The sequence shown here is derived from an EMBL/GenBank/DDBJ whole genome shotgun (WGS) entry which is preliminary data.</text>
</comment>
<dbReference type="PROSITE" id="PS51756">
    <property type="entry name" value="LXG"/>
    <property type="match status" value="1"/>
</dbReference>
<dbReference type="Pfam" id="PF04740">
    <property type="entry name" value="LXG"/>
    <property type="match status" value="1"/>
</dbReference>
<proteinExistence type="inferred from homology"/>
<organism evidence="3 4">
    <name type="scientific">Enterococcus larvae</name>
    <dbReference type="NCBI Taxonomy" id="2794352"/>
    <lineage>
        <taxon>Bacteria</taxon>
        <taxon>Bacillati</taxon>
        <taxon>Bacillota</taxon>
        <taxon>Bacilli</taxon>
        <taxon>Lactobacillales</taxon>
        <taxon>Enterococcaceae</taxon>
        <taxon>Enterococcus</taxon>
    </lineage>
</organism>
<protein>
    <recommendedName>
        <fullName evidence="2">LXG domain-containing protein</fullName>
    </recommendedName>
</protein>
<evidence type="ECO:0000313" key="3">
    <source>
        <dbReference type="EMBL" id="MBP1044995.1"/>
    </source>
</evidence>
<comment type="similarity">
    <text evidence="1">In the N-terminal section; belongs to the LXG family.</text>
</comment>
<dbReference type="EMBL" id="JAEDXU010000001">
    <property type="protein sequence ID" value="MBP1044995.1"/>
    <property type="molecule type" value="Genomic_DNA"/>
</dbReference>
<evidence type="ECO:0000259" key="2">
    <source>
        <dbReference type="PROSITE" id="PS51756"/>
    </source>
</evidence>
<feature type="domain" description="LXG" evidence="2">
    <location>
        <begin position="1"/>
        <end position="235"/>
    </location>
</feature>
<evidence type="ECO:0000256" key="1">
    <source>
        <dbReference type="ARBA" id="ARBA00034117"/>
    </source>
</evidence>
<dbReference type="InterPro" id="IPR006829">
    <property type="entry name" value="LXG_dom"/>
</dbReference>
<dbReference type="RefSeq" id="WP_209555786.1">
    <property type="nucleotide sequence ID" value="NZ_JAEDXU010000001.1"/>
</dbReference>
<gene>
    <name evidence="3" type="ORF">I6N96_01795</name>
</gene>
<evidence type="ECO:0000313" key="4">
    <source>
        <dbReference type="Proteomes" id="UP000673375"/>
    </source>
</evidence>
<reference evidence="3 4" key="1">
    <citation type="submission" date="2020-12" db="EMBL/GenBank/DDBJ databases">
        <title>Vagococcus allomyrinae sp. nov. and Enterococcus lavae sp. nov., isolated from the larvae of Allomyrina dichotoma.</title>
        <authorList>
            <person name="Lee S.D."/>
        </authorList>
    </citation>
    <scope>NUCLEOTIDE SEQUENCE [LARGE SCALE GENOMIC DNA]</scope>
    <source>
        <strain evidence="3 4">BWM-S5</strain>
    </source>
</reference>